<sequence>MTNHHMFIFELHSENALGRFEPVPCRPNTICKLIYNITKTA</sequence>
<name>A0A382Q3B4_9ZZZZ</name>
<evidence type="ECO:0000313" key="1">
    <source>
        <dbReference type="EMBL" id="SVC79470.1"/>
    </source>
</evidence>
<protein>
    <submittedName>
        <fullName evidence="1">Uncharacterized protein</fullName>
    </submittedName>
</protein>
<organism evidence="1">
    <name type="scientific">marine metagenome</name>
    <dbReference type="NCBI Taxonomy" id="408172"/>
    <lineage>
        <taxon>unclassified sequences</taxon>
        <taxon>metagenomes</taxon>
        <taxon>ecological metagenomes</taxon>
    </lineage>
</organism>
<reference evidence="1" key="1">
    <citation type="submission" date="2018-05" db="EMBL/GenBank/DDBJ databases">
        <authorList>
            <person name="Lanie J.A."/>
            <person name="Ng W.-L."/>
            <person name="Kazmierczak K.M."/>
            <person name="Andrzejewski T.M."/>
            <person name="Davidsen T.M."/>
            <person name="Wayne K.J."/>
            <person name="Tettelin H."/>
            <person name="Glass J.I."/>
            <person name="Rusch D."/>
            <person name="Podicherti R."/>
            <person name="Tsui H.-C.T."/>
            <person name="Winkler M.E."/>
        </authorList>
    </citation>
    <scope>NUCLEOTIDE SEQUENCE</scope>
</reference>
<dbReference type="AlphaFoldDB" id="A0A382Q3B4"/>
<dbReference type="EMBL" id="UINC01111333">
    <property type="protein sequence ID" value="SVC79470.1"/>
    <property type="molecule type" value="Genomic_DNA"/>
</dbReference>
<feature type="non-terminal residue" evidence="1">
    <location>
        <position position="41"/>
    </location>
</feature>
<accession>A0A382Q3B4</accession>
<proteinExistence type="predicted"/>
<gene>
    <name evidence="1" type="ORF">METZ01_LOCUS332324</name>
</gene>